<comment type="caution">
    <text evidence="1">The sequence shown here is derived from an EMBL/GenBank/DDBJ whole genome shotgun (WGS) entry which is preliminary data.</text>
</comment>
<name>A0A941BDE2_9BURK</name>
<reference evidence="1 2" key="1">
    <citation type="submission" date="2021-04" db="EMBL/GenBank/DDBJ databases">
        <title>The genome sequence of Ideonella sp. 3Y2.</title>
        <authorList>
            <person name="Liu Y."/>
        </authorList>
    </citation>
    <scope>NUCLEOTIDE SEQUENCE [LARGE SCALE GENOMIC DNA]</scope>
    <source>
        <strain evidence="1 2">3Y2</strain>
    </source>
</reference>
<dbReference type="RefSeq" id="WP_210852548.1">
    <property type="nucleotide sequence ID" value="NZ_JAGQDD010000003.1"/>
</dbReference>
<sequence length="170" mass="18568">MTRVLGLLLLAAVVSVGLLGLGWAIAGSIGLVAATPLVALVVTLPLQNALSQAALETTRLATAHALRGKRAYRGRLIGVIEDEDGHWWLHVADLRRVLDGLPDTTRLLAATRGRSTPDTWRLDAHVRADALIELLDAAHARPTRQFTQWLRQEMAADARRRERAGTARPR</sequence>
<evidence type="ECO:0000313" key="2">
    <source>
        <dbReference type="Proteomes" id="UP000676246"/>
    </source>
</evidence>
<dbReference type="EMBL" id="JAGQDD010000003">
    <property type="protein sequence ID" value="MBQ0930121.1"/>
    <property type="molecule type" value="Genomic_DNA"/>
</dbReference>
<organism evidence="1 2">
    <name type="scientific">Ideonella alba</name>
    <dbReference type="NCBI Taxonomy" id="2824118"/>
    <lineage>
        <taxon>Bacteria</taxon>
        <taxon>Pseudomonadati</taxon>
        <taxon>Pseudomonadota</taxon>
        <taxon>Betaproteobacteria</taxon>
        <taxon>Burkholderiales</taxon>
        <taxon>Sphaerotilaceae</taxon>
        <taxon>Ideonella</taxon>
    </lineage>
</organism>
<proteinExistence type="predicted"/>
<dbReference type="Proteomes" id="UP000676246">
    <property type="component" value="Unassembled WGS sequence"/>
</dbReference>
<accession>A0A941BDE2</accession>
<protein>
    <submittedName>
        <fullName evidence="1">Uncharacterized protein</fullName>
    </submittedName>
</protein>
<dbReference type="AlphaFoldDB" id="A0A941BDE2"/>
<keyword evidence="2" id="KW-1185">Reference proteome</keyword>
<gene>
    <name evidence="1" type="ORF">KAK03_06430</name>
</gene>
<evidence type="ECO:0000313" key="1">
    <source>
        <dbReference type="EMBL" id="MBQ0930121.1"/>
    </source>
</evidence>